<dbReference type="RefSeq" id="WP_095505855.1">
    <property type="nucleotide sequence ID" value="NZ_BSNC01000001.1"/>
</dbReference>
<comment type="caution">
    <text evidence="3">The sequence shown here is derived from an EMBL/GenBank/DDBJ whole genome shotgun (WGS) entry which is preliminary data.</text>
</comment>
<keyword evidence="1" id="KW-0812">Transmembrane</keyword>
<gene>
    <name evidence="3" type="ORF">GCM10007895_04270</name>
</gene>
<reference evidence="3" key="2">
    <citation type="submission" date="2023-01" db="EMBL/GenBank/DDBJ databases">
        <title>Draft genome sequence of Paraferrimonas sedimenticola strain NBRC 101628.</title>
        <authorList>
            <person name="Sun Q."/>
            <person name="Mori K."/>
        </authorList>
    </citation>
    <scope>NUCLEOTIDE SEQUENCE</scope>
    <source>
        <strain evidence="3">NBRC 101628</strain>
    </source>
</reference>
<feature type="transmembrane region" description="Helical" evidence="1">
    <location>
        <begin position="6"/>
        <end position="26"/>
    </location>
</feature>
<dbReference type="SUPFAM" id="SSF52266">
    <property type="entry name" value="SGNH hydrolase"/>
    <property type="match status" value="1"/>
</dbReference>
<evidence type="ECO:0000313" key="3">
    <source>
        <dbReference type="EMBL" id="GLP95121.1"/>
    </source>
</evidence>
<keyword evidence="1" id="KW-1133">Transmembrane helix</keyword>
<dbReference type="CDD" id="cd01836">
    <property type="entry name" value="FeeA_FeeB_like"/>
    <property type="match status" value="1"/>
</dbReference>
<accession>A0AA37RTR7</accession>
<proteinExistence type="predicted"/>
<evidence type="ECO:0000259" key="2">
    <source>
        <dbReference type="Pfam" id="PF13472"/>
    </source>
</evidence>
<sequence length="248" mass="27452">MQVKELLWYTCGIMLLPVLLLQGVWVRWRTPKLEEAEGERCGVSGEGEPLEVLILGDSAAAGVGVTHQSQALVGQMTAALAPHRKVSWQVMATSGDDCRDALTKVQQCDASAKDWVLLSLGVNHVTRLAPLASFDTELRALLEQIQLKFNPSQLVFFELPPMHAFPALPQPLRWWLGWRAKQVSQRAELIMAPHPSALFSSVPYRLEPSHIAADGFHPGEGAYSVWGSFSAQLILNREGDLQSNHRQD</sequence>
<dbReference type="Gene3D" id="3.40.50.1110">
    <property type="entry name" value="SGNH hydrolase"/>
    <property type="match status" value="1"/>
</dbReference>
<feature type="domain" description="SGNH hydrolase-type esterase" evidence="2">
    <location>
        <begin position="54"/>
        <end position="223"/>
    </location>
</feature>
<dbReference type="InterPro" id="IPR036514">
    <property type="entry name" value="SGNH_hydro_sf"/>
</dbReference>
<dbReference type="EMBL" id="BSNC01000001">
    <property type="protein sequence ID" value="GLP95121.1"/>
    <property type="molecule type" value="Genomic_DNA"/>
</dbReference>
<reference evidence="3" key="1">
    <citation type="journal article" date="2014" name="Int. J. Syst. Evol. Microbiol.">
        <title>Complete genome sequence of Corynebacterium casei LMG S-19264T (=DSM 44701T), isolated from a smear-ripened cheese.</title>
        <authorList>
            <consortium name="US DOE Joint Genome Institute (JGI-PGF)"/>
            <person name="Walter F."/>
            <person name="Albersmeier A."/>
            <person name="Kalinowski J."/>
            <person name="Ruckert C."/>
        </authorList>
    </citation>
    <scope>NUCLEOTIDE SEQUENCE</scope>
    <source>
        <strain evidence="3">NBRC 101628</strain>
    </source>
</reference>
<evidence type="ECO:0000313" key="4">
    <source>
        <dbReference type="Proteomes" id="UP001161422"/>
    </source>
</evidence>
<evidence type="ECO:0000256" key="1">
    <source>
        <dbReference type="SAM" id="Phobius"/>
    </source>
</evidence>
<protein>
    <recommendedName>
        <fullName evidence="2">SGNH hydrolase-type esterase domain-containing protein</fullName>
    </recommendedName>
</protein>
<organism evidence="3 4">
    <name type="scientific">Paraferrimonas sedimenticola</name>
    <dbReference type="NCBI Taxonomy" id="375674"/>
    <lineage>
        <taxon>Bacteria</taxon>
        <taxon>Pseudomonadati</taxon>
        <taxon>Pseudomonadota</taxon>
        <taxon>Gammaproteobacteria</taxon>
        <taxon>Alteromonadales</taxon>
        <taxon>Ferrimonadaceae</taxon>
        <taxon>Paraferrimonas</taxon>
    </lineage>
</organism>
<dbReference type="AlphaFoldDB" id="A0AA37RTR7"/>
<keyword evidence="4" id="KW-1185">Reference proteome</keyword>
<keyword evidence="1" id="KW-0472">Membrane</keyword>
<name>A0AA37RTR7_9GAMM</name>
<dbReference type="Proteomes" id="UP001161422">
    <property type="component" value="Unassembled WGS sequence"/>
</dbReference>
<dbReference type="InterPro" id="IPR013830">
    <property type="entry name" value="SGNH_hydro"/>
</dbReference>
<dbReference type="GO" id="GO:0016788">
    <property type="term" value="F:hydrolase activity, acting on ester bonds"/>
    <property type="evidence" value="ECO:0007669"/>
    <property type="project" value="UniProtKB-ARBA"/>
</dbReference>
<dbReference type="Pfam" id="PF13472">
    <property type="entry name" value="Lipase_GDSL_2"/>
    <property type="match status" value="1"/>
</dbReference>